<dbReference type="Proteomes" id="UP000058925">
    <property type="component" value="Chromosome"/>
</dbReference>
<feature type="transmembrane region" description="Helical" evidence="1">
    <location>
        <begin position="41"/>
        <end position="59"/>
    </location>
</feature>
<gene>
    <name evidence="2" type="ORF">NMY3_03209</name>
</gene>
<dbReference type="KEGG" id="taa:NMY3_03209"/>
<evidence type="ECO:0000313" key="2">
    <source>
        <dbReference type="EMBL" id="ALI37394.1"/>
    </source>
</evidence>
<reference evidence="3" key="1">
    <citation type="submission" date="2015-10" db="EMBL/GenBank/DDBJ databases">
        <title>Niche specialization of a soil ammonia-oxidizing archaeon, Candidatus Nitrosocosmicus oleophilus.</title>
        <authorList>
            <person name="Jung M.-Y."/>
            <person name="Rhee S.-K."/>
        </authorList>
    </citation>
    <scope>NUCLEOTIDE SEQUENCE [LARGE SCALE GENOMIC DNA]</scope>
    <source>
        <strain evidence="3">MY3</strain>
    </source>
</reference>
<dbReference type="EMBL" id="CP012850">
    <property type="protein sequence ID" value="ALI37394.1"/>
    <property type="molecule type" value="Genomic_DNA"/>
</dbReference>
<evidence type="ECO:0000256" key="1">
    <source>
        <dbReference type="SAM" id="Phobius"/>
    </source>
</evidence>
<organism evidence="2 3">
    <name type="scientific">Candidatus Nitrosocosmicus oleophilus</name>
    <dbReference type="NCBI Taxonomy" id="1353260"/>
    <lineage>
        <taxon>Archaea</taxon>
        <taxon>Nitrososphaerota</taxon>
        <taxon>Nitrososphaeria</taxon>
        <taxon>Nitrososphaerales</taxon>
        <taxon>Nitrososphaeraceae</taxon>
        <taxon>Candidatus Nitrosocosmicus</taxon>
    </lineage>
</organism>
<keyword evidence="1" id="KW-1133">Transmembrane helix</keyword>
<evidence type="ECO:0000313" key="3">
    <source>
        <dbReference type="Proteomes" id="UP000058925"/>
    </source>
</evidence>
<proteinExistence type="predicted"/>
<keyword evidence="1" id="KW-0812">Transmembrane</keyword>
<dbReference type="AlphaFoldDB" id="A0A654M0N9"/>
<sequence>MSHILILKEVKNTSKSAKNMLSIFSRGLKYQILNIKRAGKLGSIVVIFFLVLAKSFSILKDIRELVPKD</sequence>
<protein>
    <submittedName>
        <fullName evidence="2">Uncharacterized protein</fullName>
    </submittedName>
</protein>
<name>A0A654M0N9_9ARCH</name>
<keyword evidence="1" id="KW-0472">Membrane</keyword>
<keyword evidence="3" id="KW-1185">Reference proteome</keyword>
<accession>A0A654M0N9</accession>